<comment type="similarity">
    <text evidence="1 5">Belongs to the iron/ascorbate-dependent oxidoreductase family.</text>
</comment>
<dbReference type="GO" id="GO:0046872">
    <property type="term" value="F:metal ion binding"/>
    <property type="evidence" value="ECO:0007669"/>
    <property type="project" value="UniProtKB-KW"/>
</dbReference>
<keyword evidence="3 5" id="KW-0560">Oxidoreductase</keyword>
<evidence type="ECO:0000259" key="6">
    <source>
        <dbReference type="PROSITE" id="PS51471"/>
    </source>
</evidence>
<accession>A0A6A6CWU0</accession>
<evidence type="ECO:0000256" key="2">
    <source>
        <dbReference type="ARBA" id="ARBA00022723"/>
    </source>
</evidence>
<dbReference type="GeneID" id="54569422"/>
<evidence type="ECO:0000313" key="7">
    <source>
        <dbReference type="EMBL" id="KAF2170292.1"/>
    </source>
</evidence>
<dbReference type="Proteomes" id="UP000799537">
    <property type="component" value="Unassembled WGS sequence"/>
</dbReference>
<dbReference type="PROSITE" id="PS51471">
    <property type="entry name" value="FE2OG_OXY"/>
    <property type="match status" value="1"/>
</dbReference>
<protein>
    <recommendedName>
        <fullName evidence="6">Fe2OG dioxygenase domain-containing protein</fullName>
    </recommendedName>
</protein>
<dbReference type="InterPro" id="IPR005123">
    <property type="entry name" value="Oxoglu/Fe-dep_dioxygenase_dom"/>
</dbReference>
<dbReference type="OrthoDB" id="288590at2759"/>
<evidence type="ECO:0000256" key="1">
    <source>
        <dbReference type="ARBA" id="ARBA00008056"/>
    </source>
</evidence>
<dbReference type="Pfam" id="PF03171">
    <property type="entry name" value="2OG-FeII_Oxy"/>
    <property type="match status" value="1"/>
</dbReference>
<keyword evidence="8" id="KW-1185">Reference proteome</keyword>
<dbReference type="PANTHER" id="PTHR10209">
    <property type="entry name" value="OXIDOREDUCTASE, 2OG-FE II OXYGENASE FAMILY PROTEIN"/>
    <property type="match status" value="1"/>
</dbReference>
<reference evidence="7" key="1">
    <citation type="journal article" date="2020" name="Stud. Mycol.">
        <title>101 Dothideomycetes genomes: a test case for predicting lifestyles and emergence of pathogens.</title>
        <authorList>
            <person name="Haridas S."/>
            <person name="Albert R."/>
            <person name="Binder M."/>
            <person name="Bloem J."/>
            <person name="Labutti K."/>
            <person name="Salamov A."/>
            <person name="Andreopoulos B."/>
            <person name="Baker S."/>
            <person name="Barry K."/>
            <person name="Bills G."/>
            <person name="Bluhm B."/>
            <person name="Cannon C."/>
            <person name="Castanera R."/>
            <person name="Culley D."/>
            <person name="Daum C."/>
            <person name="Ezra D."/>
            <person name="Gonzalez J."/>
            <person name="Henrissat B."/>
            <person name="Kuo A."/>
            <person name="Liang C."/>
            <person name="Lipzen A."/>
            <person name="Lutzoni F."/>
            <person name="Magnuson J."/>
            <person name="Mondo S."/>
            <person name="Nolan M."/>
            <person name="Ohm R."/>
            <person name="Pangilinan J."/>
            <person name="Park H.-J."/>
            <person name="Ramirez L."/>
            <person name="Alfaro M."/>
            <person name="Sun H."/>
            <person name="Tritt A."/>
            <person name="Yoshinaga Y."/>
            <person name="Zwiers L.-H."/>
            <person name="Turgeon B."/>
            <person name="Goodwin S."/>
            <person name="Spatafora J."/>
            <person name="Crous P."/>
            <person name="Grigoriev I."/>
        </authorList>
    </citation>
    <scope>NUCLEOTIDE SEQUENCE</scope>
    <source>
        <strain evidence="7">ATCC 36951</strain>
    </source>
</reference>
<dbReference type="EMBL" id="ML993586">
    <property type="protein sequence ID" value="KAF2170292.1"/>
    <property type="molecule type" value="Genomic_DNA"/>
</dbReference>
<organism evidence="7 8">
    <name type="scientific">Zasmidium cellare ATCC 36951</name>
    <dbReference type="NCBI Taxonomy" id="1080233"/>
    <lineage>
        <taxon>Eukaryota</taxon>
        <taxon>Fungi</taxon>
        <taxon>Dikarya</taxon>
        <taxon>Ascomycota</taxon>
        <taxon>Pezizomycotina</taxon>
        <taxon>Dothideomycetes</taxon>
        <taxon>Dothideomycetidae</taxon>
        <taxon>Mycosphaerellales</taxon>
        <taxon>Mycosphaerellaceae</taxon>
        <taxon>Zasmidium</taxon>
    </lineage>
</organism>
<evidence type="ECO:0000256" key="4">
    <source>
        <dbReference type="ARBA" id="ARBA00023004"/>
    </source>
</evidence>
<evidence type="ECO:0000313" key="8">
    <source>
        <dbReference type="Proteomes" id="UP000799537"/>
    </source>
</evidence>
<name>A0A6A6CWU0_ZASCE</name>
<dbReference type="RefSeq" id="XP_033671181.1">
    <property type="nucleotide sequence ID" value="XM_033816150.1"/>
</dbReference>
<dbReference type="InterPro" id="IPR027443">
    <property type="entry name" value="IPNS-like_sf"/>
</dbReference>
<dbReference type="AlphaFoldDB" id="A0A6A6CWU0"/>
<dbReference type="PANTHER" id="PTHR10209:SF804">
    <property type="entry name" value="FE2OG DIOXYGENASE DOMAIN-CONTAINING PROTEIN"/>
    <property type="match status" value="1"/>
</dbReference>
<dbReference type="Gene3D" id="2.60.120.330">
    <property type="entry name" value="B-lactam Antibiotic, Isopenicillin N Synthase, Chain"/>
    <property type="match status" value="1"/>
</dbReference>
<feature type="domain" description="Fe2OG dioxygenase" evidence="6">
    <location>
        <begin position="220"/>
        <end position="322"/>
    </location>
</feature>
<dbReference type="Pfam" id="PF14226">
    <property type="entry name" value="DIOX_N"/>
    <property type="match status" value="1"/>
</dbReference>
<keyword evidence="2 5" id="KW-0479">Metal-binding</keyword>
<dbReference type="SUPFAM" id="SSF51197">
    <property type="entry name" value="Clavaminate synthase-like"/>
    <property type="match status" value="1"/>
</dbReference>
<dbReference type="PRINTS" id="PR00682">
    <property type="entry name" value="IPNSYNTHASE"/>
</dbReference>
<evidence type="ECO:0000256" key="5">
    <source>
        <dbReference type="RuleBase" id="RU003682"/>
    </source>
</evidence>
<sequence>MSTTSKTETVPANDEDVVYFHSGSTATYRKINKNTATGNFTSIPTIDLSALTSPDHSARKALAQEIYTACTTSGFFYASNHGIPEAEQTAIFDTMKRFFLEVDLQTKMEAHAHRNAAMRGYEPMLETQLDPRTKGDVKEAYSIGDCVIEPEQDYVGQTGRSPPAHITHPQNIWPSSTPWFREGMYRYYAAVYPLAMKLVRLFALAFGLQEDTFDKDFRFPIWGLRALHYPPLPADCEANANGLGAHADFSWFTMVLQDTVAGLEVLNRDGVWIEAPPKAGTFVVNVGQYLERQTNGKFVATVHRVRNKTGERRFSIPFFLSQDPDANIEVLESCLEPGQEKPPPINVGDLYIRRLLPARKKHPTSIKYRDVPEENWSYDFLYAK</sequence>
<evidence type="ECO:0000256" key="3">
    <source>
        <dbReference type="ARBA" id="ARBA00023002"/>
    </source>
</evidence>
<dbReference type="InterPro" id="IPR026992">
    <property type="entry name" value="DIOX_N"/>
</dbReference>
<proteinExistence type="inferred from homology"/>
<dbReference type="GO" id="GO:0044283">
    <property type="term" value="P:small molecule biosynthetic process"/>
    <property type="evidence" value="ECO:0007669"/>
    <property type="project" value="UniProtKB-ARBA"/>
</dbReference>
<keyword evidence="4 5" id="KW-0408">Iron</keyword>
<gene>
    <name evidence="7" type="ORF">M409DRAFT_64608</name>
</gene>
<dbReference type="GO" id="GO:0016491">
    <property type="term" value="F:oxidoreductase activity"/>
    <property type="evidence" value="ECO:0007669"/>
    <property type="project" value="UniProtKB-KW"/>
</dbReference>
<dbReference type="InterPro" id="IPR044861">
    <property type="entry name" value="IPNS-like_FE2OG_OXY"/>
</dbReference>